<name>A0ABD0N3J5_CIRMR</name>
<evidence type="ECO:0000313" key="2">
    <source>
        <dbReference type="Proteomes" id="UP001529510"/>
    </source>
</evidence>
<dbReference type="InterPro" id="IPR011029">
    <property type="entry name" value="DEATH-like_dom_sf"/>
</dbReference>
<feature type="non-terminal residue" evidence="1">
    <location>
        <position position="1"/>
    </location>
</feature>
<organism evidence="1 2">
    <name type="scientific">Cirrhinus mrigala</name>
    <name type="common">Mrigala</name>
    <dbReference type="NCBI Taxonomy" id="683832"/>
    <lineage>
        <taxon>Eukaryota</taxon>
        <taxon>Metazoa</taxon>
        <taxon>Chordata</taxon>
        <taxon>Craniata</taxon>
        <taxon>Vertebrata</taxon>
        <taxon>Euteleostomi</taxon>
        <taxon>Actinopterygii</taxon>
        <taxon>Neopterygii</taxon>
        <taxon>Teleostei</taxon>
        <taxon>Ostariophysi</taxon>
        <taxon>Cypriniformes</taxon>
        <taxon>Cyprinidae</taxon>
        <taxon>Labeoninae</taxon>
        <taxon>Labeonini</taxon>
        <taxon>Cirrhinus</taxon>
    </lineage>
</organism>
<accession>A0ABD0N3J5</accession>
<dbReference type="Gene3D" id="1.10.533.10">
    <property type="entry name" value="Death Domain, Fas"/>
    <property type="match status" value="1"/>
</dbReference>
<reference evidence="1 2" key="1">
    <citation type="submission" date="2024-05" db="EMBL/GenBank/DDBJ databases">
        <title>Genome sequencing and assembly of Indian major carp, Cirrhinus mrigala (Hamilton, 1822).</title>
        <authorList>
            <person name="Mohindra V."/>
            <person name="Chowdhury L.M."/>
            <person name="Lal K."/>
            <person name="Jena J.K."/>
        </authorList>
    </citation>
    <scope>NUCLEOTIDE SEQUENCE [LARGE SCALE GENOMIC DNA]</scope>
    <source>
        <strain evidence="1">CM1030</strain>
        <tissue evidence="1">Blood</tissue>
    </source>
</reference>
<protein>
    <submittedName>
        <fullName evidence="1">Uncharacterized protein</fullName>
    </submittedName>
</protein>
<dbReference type="Proteomes" id="UP001529510">
    <property type="component" value="Unassembled WGS sequence"/>
</dbReference>
<keyword evidence="2" id="KW-1185">Reference proteome</keyword>
<proteinExistence type="predicted"/>
<dbReference type="AlphaFoldDB" id="A0ABD0N3J5"/>
<feature type="non-terminal residue" evidence="1">
    <location>
        <position position="55"/>
    </location>
</feature>
<dbReference type="EMBL" id="JAMKFB020000024">
    <property type="protein sequence ID" value="KAL0156725.1"/>
    <property type="molecule type" value="Genomic_DNA"/>
</dbReference>
<sequence length="55" mass="6160">AEGKQTVKARLLSSQMLLVDALYNLSPLLDCVISEGLVSRENRYEIEAERTPPNK</sequence>
<gene>
    <name evidence="1" type="ORF">M9458_047971</name>
</gene>
<evidence type="ECO:0000313" key="1">
    <source>
        <dbReference type="EMBL" id="KAL0156725.1"/>
    </source>
</evidence>
<comment type="caution">
    <text evidence="1">The sequence shown here is derived from an EMBL/GenBank/DDBJ whole genome shotgun (WGS) entry which is preliminary data.</text>
</comment>